<dbReference type="InterPro" id="IPR005864">
    <property type="entry name" value="ATP_synth_F0_bsu_bac"/>
</dbReference>
<evidence type="ECO:0000256" key="6">
    <source>
        <dbReference type="ARBA" id="ARBA00022989"/>
    </source>
</evidence>
<sequence length="191" mass="21999">MIKYLNEASSSSSISDQFGHRFNELFGGLFPSIPIVIATIIAFLIVFGLLFYFVYKPVKKLMKERQEFMQNNIDETIKNKEESILRLNDANEGLKNAHIQADQIISQAKIKAEKISDVYIHNAKIESKRILDETSIDISAQQREFNFNSKRYVVEVATEMAKKILKREITKETQDAIITEYLNSDKSVEEL</sequence>
<dbReference type="SUPFAM" id="SSF81573">
    <property type="entry name" value="F1F0 ATP synthase subunit B, membrane domain"/>
    <property type="match status" value="1"/>
</dbReference>
<dbReference type="GeneID" id="74931924"/>
<evidence type="ECO:0000256" key="7">
    <source>
        <dbReference type="ARBA" id="ARBA00023065"/>
    </source>
</evidence>
<dbReference type="GO" id="GO:0005886">
    <property type="term" value="C:plasma membrane"/>
    <property type="evidence" value="ECO:0007669"/>
    <property type="project" value="UniProtKB-SubCell"/>
</dbReference>
<keyword evidence="12" id="KW-1003">Cell membrane</keyword>
<dbReference type="Gene3D" id="1.20.5.620">
    <property type="entry name" value="F1F0 ATP synthase subunit B, membrane domain"/>
    <property type="match status" value="1"/>
</dbReference>
<gene>
    <name evidence="14" type="primary">MCYN0311</name>
    <name evidence="12 15" type="synonym">atpF</name>
    <name evidence="14" type="ORF">NCTC10142_00409</name>
    <name evidence="15" type="ORF">RRG46_01700</name>
</gene>
<dbReference type="InterPro" id="IPR002146">
    <property type="entry name" value="ATP_synth_b/b'su_bac/chlpt"/>
</dbReference>
<evidence type="ECO:0000256" key="13">
    <source>
        <dbReference type="RuleBase" id="RU003848"/>
    </source>
</evidence>
<organism evidence="14 16">
    <name type="scientific">Mycoplasmopsis cynos</name>
    <dbReference type="NCBI Taxonomy" id="171284"/>
    <lineage>
        <taxon>Bacteria</taxon>
        <taxon>Bacillati</taxon>
        <taxon>Mycoplasmatota</taxon>
        <taxon>Mycoplasmoidales</taxon>
        <taxon>Metamycoplasmataceae</taxon>
        <taxon>Mycoplasmopsis</taxon>
    </lineage>
</organism>
<evidence type="ECO:0000256" key="11">
    <source>
        <dbReference type="ARBA" id="ARBA00037847"/>
    </source>
</evidence>
<evidence type="ECO:0000256" key="12">
    <source>
        <dbReference type="HAMAP-Rule" id="MF_01398"/>
    </source>
</evidence>
<keyword evidence="3 12" id="KW-0138">CF(0)</keyword>
<evidence type="ECO:0000313" key="17">
    <source>
        <dbReference type="Proteomes" id="UP001327314"/>
    </source>
</evidence>
<dbReference type="GO" id="GO:0046933">
    <property type="term" value="F:proton-transporting ATP synthase activity, rotational mechanism"/>
    <property type="evidence" value="ECO:0007669"/>
    <property type="project" value="UniProtKB-UniRule"/>
</dbReference>
<keyword evidence="8 12" id="KW-0472">Membrane</keyword>
<accession>A0A449AI34</accession>
<evidence type="ECO:0000256" key="10">
    <source>
        <dbReference type="ARBA" id="ARBA00025198"/>
    </source>
</evidence>
<keyword evidence="6 12" id="KW-1133">Transmembrane helix</keyword>
<reference evidence="15 17" key="2">
    <citation type="submission" date="2023-12" db="EMBL/GenBank/DDBJ databases">
        <title>Hybrid Genome Assemblies of Mycoplasma cynos and Mycoplasma felis isolated from Dogs and Cats with Infectious Respiratory Disease.</title>
        <authorList>
            <person name="Framst I."/>
            <person name="Cai H."/>
            <person name="Ramesh P."/>
            <person name="Maboni G."/>
        </authorList>
    </citation>
    <scope>NUCLEOTIDE SEQUENCE [LARGE SCALE GENOMIC DNA]</scope>
    <source>
        <strain evidence="15 17">30510</strain>
    </source>
</reference>
<keyword evidence="4 12" id="KW-0812">Transmembrane</keyword>
<evidence type="ECO:0000256" key="8">
    <source>
        <dbReference type="ARBA" id="ARBA00023136"/>
    </source>
</evidence>
<name>A0A449AI34_9BACT</name>
<dbReference type="NCBIfam" id="TIGR01144">
    <property type="entry name" value="ATP_synt_b"/>
    <property type="match status" value="1"/>
</dbReference>
<keyword evidence="7 12" id="KW-0406">Ion transport</keyword>
<dbReference type="EMBL" id="LR214986">
    <property type="protein sequence ID" value="VEU64653.1"/>
    <property type="molecule type" value="Genomic_DNA"/>
</dbReference>
<dbReference type="PANTHER" id="PTHR33445">
    <property type="entry name" value="ATP SYNTHASE SUBUNIT B', CHLOROPLASTIC"/>
    <property type="match status" value="1"/>
</dbReference>
<comment type="similarity">
    <text evidence="1 12 13">Belongs to the ATPase B chain family.</text>
</comment>
<protein>
    <recommendedName>
        <fullName evidence="12">ATP synthase subunit b</fullName>
    </recommendedName>
    <alternativeName>
        <fullName evidence="12">ATP synthase F(0) sector subunit b</fullName>
    </alternativeName>
    <alternativeName>
        <fullName evidence="12">ATPase subunit I</fullName>
    </alternativeName>
    <alternativeName>
        <fullName evidence="12">F-type ATPase subunit b</fullName>
        <shortName evidence="12">F-ATPase subunit b</shortName>
    </alternativeName>
</protein>
<comment type="subunit">
    <text evidence="12">F-type ATPases have 2 components, F(1) - the catalytic core - and F(0) - the membrane proton channel. F(1) has five subunits: alpha(3), beta(3), gamma(1), delta(1), epsilon(1). F(0) has three main subunits: a(1), b(2) and c(10-14). The alpha and beta chains form an alternating ring which encloses part of the gamma chain. F(1) is attached to F(0) by a central stalk formed by the gamma and epsilon chains, while a peripheral stalk is formed by the delta and b chains.</text>
</comment>
<evidence type="ECO:0000313" key="16">
    <source>
        <dbReference type="Proteomes" id="UP000289506"/>
    </source>
</evidence>
<dbReference type="EMBL" id="CP141046">
    <property type="protein sequence ID" value="WQQ20242.1"/>
    <property type="molecule type" value="Genomic_DNA"/>
</dbReference>
<dbReference type="InterPro" id="IPR050059">
    <property type="entry name" value="ATP_synthase_B_chain"/>
</dbReference>
<geneLocation type="plasmid" evidence="14 16">
    <name>13</name>
</geneLocation>
<keyword evidence="5 12" id="KW-0375">Hydrogen ion transport</keyword>
<dbReference type="GO" id="GO:0012505">
    <property type="term" value="C:endomembrane system"/>
    <property type="evidence" value="ECO:0007669"/>
    <property type="project" value="UniProtKB-SubCell"/>
</dbReference>
<evidence type="ECO:0000256" key="2">
    <source>
        <dbReference type="ARBA" id="ARBA00022448"/>
    </source>
</evidence>
<evidence type="ECO:0000256" key="9">
    <source>
        <dbReference type="ARBA" id="ARBA00023310"/>
    </source>
</evidence>
<dbReference type="Pfam" id="PF00430">
    <property type="entry name" value="ATP-synt_B"/>
    <property type="match status" value="1"/>
</dbReference>
<proteinExistence type="inferred from homology"/>
<comment type="function">
    <text evidence="10 12">F(1)F(0) ATP synthase produces ATP from ADP in the presence of a proton or sodium gradient. F-type ATPases consist of two structural domains, F(1) containing the extramembraneous catalytic core and F(0) containing the membrane proton channel, linked together by a central stalk and a peripheral stalk. During catalysis, ATP synthesis in the catalytic domain of F(1) is coupled via a rotary mechanism of the central stalk subunits to proton translocation.</text>
</comment>
<dbReference type="InterPro" id="IPR028987">
    <property type="entry name" value="ATP_synth_B-like_membr_sf"/>
</dbReference>
<keyword evidence="14" id="KW-0614">Plasmid</keyword>
<dbReference type="RefSeq" id="WP_015287172.1">
    <property type="nucleotide sequence ID" value="NZ_CP103991.1"/>
</dbReference>
<evidence type="ECO:0000256" key="3">
    <source>
        <dbReference type="ARBA" id="ARBA00022547"/>
    </source>
</evidence>
<comment type="subcellular location">
    <subcellularLocation>
        <location evidence="12">Cell membrane</location>
        <topology evidence="12">Single-pass membrane protein</topology>
    </subcellularLocation>
    <subcellularLocation>
        <location evidence="11">Endomembrane system</location>
        <topology evidence="11">Single-pass membrane protein</topology>
    </subcellularLocation>
</comment>
<comment type="function">
    <text evidence="12">Component of the F(0) channel, it forms part of the peripheral stalk, linking F(1) to F(0).</text>
</comment>
<dbReference type="Proteomes" id="UP000289506">
    <property type="component" value="Plasmid 13"/>
</dbReference>
<dbReference type="OMA" id="ITYFVYR"/>
<evidence type="ECO:0000313" key="15">
    <source>
        <dbReference type="EMBL" id="WQQ20242.1"/>
    </source>
</evidence>
<keyword evidence="9 12" id="KW-0066">ATP synthesis</keyword>
<feature type="transmembrane region" description="Helical" evidence="12">
    <location>
        <begin position="33"/>
        <end position="55"/>
    </location>
</feature>
<dbReference type="CDD" id="cd06503">
    <property type="entry name" value="ATP-synt_Fo_b"/>
    <property type="match status" value="1"/>
</dbReference>
<dbReference type="AlphaFoldDB" id="A0A449AI34"/>
<reference evidence="14 16" key="1">
    <citation type="submission" date="2019-01" db="EMBL/GenBank/DDBJ databases">
        <authorList>
            <consortium name="Pathogen Informatics"/>
        </authorList>
    </citation>
    <scope>NUCLEOTIDE SEQUENCE [LARGE SCALE GENOMIC DNA]</scope>
    <source>
        <strain evidence="14 16">NCTC10142</strain>
        <plasmid evidence="16">13</plasmid>
    </source>
</reference>
<keyword evidence="2 12" id="KW-0813">Transport</keyword>
<evidence type="ECO:0000256" key="1">
    <source>
        <dbReference type="ARBA" id="ARBA00005513"/>
    </source>
</evidence>
<dbReference type="GO" id="GO:0046961">
    <property type="term" value="F:proton-transporting ATPase activity, rotational mechanism"/>
    <property type="evidence" value="ECO:0007669"/>
    <property type="project" value="TreeGrafter"/>
</dbReference>
<dbReference type="GO" id="GO:0045259">
    <property type="term" value="C:proton-transporting ATP synthase complex"/>
    <property type="evidence" value="ECO:0007669"/>
    <property type="project" value="UniProtKB-KW"/>
</dbReference>
<evidence type="ECO:0000256" key="4">
    <source>
        <dbReference type="ARBA" id="ARBA00022692"/>
    </source>
</evidence>
<dbReference type="HAMAP" id="MF_01398">
    <property type="entry name" value="ATP_synth_b_bprime"/>
    <property type="match status" value="1"/>
</dbReference>
<dbReference type="Proteomes" id="UP001327314">
    <property type="component" value="Chromosome"/>
</dbReference>
<dbReference type="PANTHER" id="PTHR33445:SF2">
    <property type="entry name" value="ATP SYNTHASE SUBUNIT B', CHLOROPLASTIC"/>
    <property type="match status" value="1"/>
</dbReference>
<evidence type="ECO:0000256" key="5">
    <source>
        <dbReference type="ARBA" id="ARBA00022781"/>
    </source>
</evidence>
<evidence type="ECO:0000313" key="14">
    <source>
        <dbReference type="EMBL" id="VEU64653.1"/>
    </source>
</evidence>